<feature type="transmembrane region" description="Helical" evidence="6">
    <location>
        <begin position="231"/>
        <end position="248"/>
    </location>
</feature>
<feature type="transmembrane region" description="Helical" evidence="6">
    <location>
        <begin position="140"/>
        <end position="163"/>
    </location>
</feature>
<dbReference type="EMBL" id="CP158453">
    <property type="protein sequence ID" value="XBX97775.1"/>
    <property type="molecule type" value="Genomic_DNA"/>
</dbReference>
<evidence type="ECO:0000256" key="5">
    <source>
        <dbReference type="ARBA" id="ARBA00023136"/>
    </source>
</evidence>
<accession>A0AAU7WH63</accession>
<dbReference type="InterPro" id="IPR050833">
    <property type="entry name" value="Poly_Biosynth_Transport"/>
</dbReference>
<evidence type="ECO:0000256" key="1">
    <source>
        <dbReference type="ARBA" id="ARBA00004651"/>
    </source>
</evidence>
<organism evidence="7">
    <name type="scientific">Heyndrickxia faecalis</name>
    <dbReference type="NCBI Taxonomy" id="2824910"/>
    <lineage>
        <taxon>Bacteria</taxon>
        <taxon>Bacillati</taxon>
        <taxon>Bacillota</taxon>
        <taxon>Bacilli</taxon>
        <taxon>Bacillales</taxon>
        <taxon>Bacillaceae</taxon>
        <taxon>Heyndrickxia</taxon>
    </lineage>
</organism>
<evidence type="ECO:0000313" key="7">
    <source>
        <dbReference type="EMBL" id="XBX97775.1"/>
    </source>
</evidence>
<feature type="transmembrane region" description="Helical" evidence="6">
    <location>
        <begin position="433"/>
        <end position="457"/>
    </location>
</feature>
<evidence type="ECO:0000256" key="4">
    <source>
        <dbReference type="ARBA" id="ARBA00022989"/>
    </source>
</evidence>
<feature type="transmembrane region" description="Helical" evidence="6">
    <location>
        <begin position="169"/>
        <end position="195"/>
    </location>
</feature>
<comment type="subcellular location">
    <subcellularLocation>
        <location evidence="1">Cell membrane</location>
        <topology evidence="1">Multi-pass membrane protein</topology>
    </subcellularLocation>
</comment>
<feature type="transmembrane region" description="Helical" evidence="6">
    <location>
        <begin position="53"/>
        <end position="71"/>
    </location>
</feature>
<sequence length="472" mass="53696">MNSYKKLASNSIIFAIGNLGTKFISFILVPLYSYTLNTSEYGLTDMITTTTNMLIPLISLSIYDAVLRFAMDKNSDHKEVLSNGLVVMFTGFLIFILLAPFLAHIQPFSNYIIQFYLLLFFQMLNTLFLQFMRAIGQIKLFALSGIISSIVTLISAFILLYILSTGIVGYFTSLTIANVISCIMIIIFGKILGYIDIKRLQLKVIKMLIKYSIPLMPNSFMWWVMNASDRYLISYFLGLSANGIYAVANKIPSLLNIVNSIFFQAWQLSAIEEANSKDKSLFYSKVFNMISAVMFLTTSFLLLFLKLIMRYFVSENYYVSWRYSPFLFLGVVFSCFSAFIGTNYIANKDTYGVFKTSVVGAIINFGLNLILIPMLGINGASISTMVSFATIWVLRIVDTRNFVRIKVEMNTFILNILIVSSQIALLYLVPNRFAYICQAALFLLMLFVNKSIMYLIYKLTLKITNIIRHKFA</sequence>
<protein>
    <submittedName>
        <fullName evidence="7">Oligosaccharide flippase family protein</fullName>
    </submittedName>
</protein>
<dbReference type="RefSeq" id="WP_258922017.1">
    <property type="nucleotide sequence ID" value="NZ_CP158453.1"/>
</dbReference>
<dbReference type="InterPro" id="IPR002797">
    <property type="entry name" value="Polysacc_synth"/>
</dbReference>
<keyword evidence="3 6" id="KW-0812">Transmembrane</keyword>
<feature type="transmembrane region" description="Helical" evidence="6">
    <location>
        <begin position="325"/>
        <end position="346"/>
    </location>
</feature>
<proteinExistence type="predicted"/>
<feature type="transmembrane region" description="Helical" evidence="6">
    <location>
        <begin position="409"/>
        <end position="427"/>
    </location>
</feature>
<feature type="transmembrane region" description="Helical" evidence="6">
    <location>
        <begin position="111"/>
        <end position="128"/>
    </location>
</feature>
<feature type="transmembrane region" description="Helical" evidence="6">
    <location>
        <begin position="83"/>
        <end position="105"/>
    </location>
</feature>
<dbReference type="GeneID" id="93260974"/>
<keyword evidence="5 6" id="KW-0472">Membrane</keyword>
<feature type="transmembrane region" description="Helical" evidence="6">
    <location>
        <begin position="286"/>
        <end position="305"/>
    </location>
</feature>
<keyword evidence="4 6" id="KW-1133">Transmembrane helix</keyword>
<feature type="transmembrane region" description="Helical" evidence="6">
    <location>
        <begin position="377"/>
        <end position="397"/>
    </location>
</feature>
<evidence type="ECO:0000256" key="2">
    <source>
        <dbReference type="ARBA" id="ARBA00022475"/>
    </source>
</evidence>
<gene>
    <name evidence="7" type="ORF">ABR335_15195</name>
</gene>
<dbReference type="PANTHER" id="PTHR30250">
    <property type="entry name" value="PST FAMILY PREDICTED COLANIC ACID TRANSPORTER"/>
    <property type="match status" value="1"/>
</dbReference>
<feature type="transmembrane region" description="Helical" evidence="6">
    <location>
        <begin position="12"/>
        <end position="33"/>
    </location>
</feature>
<name>A0AAU7WH63_9BACI</name>
<evidence type="ECO:0000256" key="3">
    <source>
        <dbReference type="ARBA" id="ARBA00022692"/>
    </source>
</evidence>
<dbReference type="PANTHER" id="PTHR30250:SF11">
    <property type="entry name" value="O-ANTIGEN TRANSPORTER-RELATED"/>
    <property type="match status" value="1"/>
</dbReference>
<keyword evidence="2" id="KW-1003">Cell membrane</keyword>
<dbReference type="AlphaFoldDB" id="A0AAU7WH63"/>
<dbReference type="Pfam" id="PF01943">
    <property type="entry name" value="Polysacc_synt"/>
    <property type="match status" value="1"/>
</dbReference>
<dbReference type="GO" id="GO:0005886">
    <property type="term" value="C:plasma membrane"/>
    <property type="evidence" value="ECO:0007669"/>
    <property type="project" value="UniProtKB-SubCell"/>
</dbReference>
<reference evidence="7" key="1">
    <citation type="submission" date="2024-06" db="EMBL/GenBank/DDBJ databases">
        <authorList>
            <person name="Huang C.H."/>
            <person name="Ting Y.S."/>
            <person name="Cheng Y.H."/>
        </authorList>
    </citation>
    <scope>NUCLEOTIDE SEQUENCE</scope>
    <source>
        <strain evidence="7">TCI803</strain>
    </source>
</reference>
<evidence type="ECO:0000256" key="6">
    <source>
        <dbReference type="SAM" id="Phobius"/>
    </source>
</evidence>